<dbReference type="SUPFAM" id="SSF82171">
    <property type="entry name" value="DPP6 N-terminal domain-like"/>
    <property type="match status" value="1"/>
</dbReference>
<dbReference type="EMBL" id="AUZJ01000043">
    <property type="protein sequence ID" value="ERF60252.1"/>
    <property type="molecule type" value="Genomic_DNA"/>
</dbReference>
<evidence type="ECO:0000313" key="6">
    <source>
        <dbReference type="Proteomes" id="UP000016646"/>
    </source>
</evidence>
<keyword evidence="1" id="KW-0732">Signal</keyword>
<dbReference type="Gene3D" id="3.20.20.370">
    <property type="entry name" value="Glycoside hydrolase/deacetylase"/>
    <property type="match status" value="1"/>
</dbReference>
<organism evidence="3 5">
    <name type="scientific">Treponema socranskii subsp. socranskii VPI DR56BR1116 = ATCC 35536</name>
    <dbReference type="NCBI Taxonomy" id="1125725"/>
    <lineage>
        <taxon>Bacteria</taxon>
        <taxon>Pseudomonadati</taxon>
        <taxon>Spirochaetota</taxon>
        <taxon>Spirochaetia</taxon>
        <taxon>Spirochaetales</taxon>
        <taxon>Treponemataceae</taxon>
        <taxon>Treponema</taxon>
    </lineage>
</organism>
<feature type="chain" id="PRO_5004632555" evidence="1">
    <location>
        <begin position="22"/>
        <end position="752"/>
    </location>
</feature>
<gene>
    <name evidence="4" type="ORF">HMPREF0860_0402</name>
    <name evidence="3" type="ORF">HMPREF1325_2616</name>
</gene>
<dbReference type="GO" id="GO:0005975">
    <property type="term" value="P:carbohydrate metabolic process"/>
    <property type="evidence" value="ECO:0007669"/>
    <property type="project" value="InterPro"/>
</dbReference>
<evidence type="ECO:0000256" key="1">
    <source>
        <dbReference type="SAM" id="SignalP"/>
    </source>
</evidence>
<dbReference type="Proteomes" id="UP000016646">
    <property type="component" value="Unassembled WGS sequence"/>
</dbReference>
<dbReference type="InterPro" id="IPR002509">
    <property type="entry name" value="NODB_dom"/>
</dbReference>
<name>U2MEL0_TRESO</name>
<sequence length="752" mass="82062">MTKLGALCCLVVSLTVLPLAAGVSFGSADLNDKDEILFTVRRDFPGTPSYRSLFYAKLVNGAPAESPRALTCYPERMELLSGGSVLQVRNRCGTARYSFETESLEWTEQADTMPLDSMPLFPRAVSPDGAWSCFVVKTGFAEGTLMFENSATGRQTALDPHASVSYDSLPVKWAPDSSLVLYAKDGTVCFCSPDALFRGVEIDEAYREIGPGSIDSVCWAGGSVFYIDGDMLYKINVKELYTTGLYSAVIGRGTPVGRLPEAFDPSRDVFSVDKNGTSLFLIKSGKIFSRYLLRGNSADYLPVVFSRPYVSAIGSLVDAVVLWDSDGTPYAWMRVMPYSGCKPMAAVYRASDSLSPILSAENSCRPVISPDGSRAAFFSGSTVYVYDISSWKRIGELAGENTTSAVWNGNDTLYVGGDRSVRRWNVVSGTSSALFLSSASSCSWDDKTGRATVTAGNKTFSLDASLKKWTELSSPRENSISMQNGRYRVFFGTTPHASYENALYVRTLSGKAVTRAVFPESAQKTPARKKAALAFDAYDSADGLLLILSALDTYNIRGTFFFNGEFIRRYPKETKQISLTGNTCASLFFSELDFTQSPFVIDEDFIRRGLARNEDEFFRCTGKELSLLWHAPFYRATAAARKAGKKAGYAYAESVIGAAEKKTNTEGYSNVRVRKPFASAEYSSAYTGYRNATDFIESCLASLSENGGGIVPVSVGFSRDLTNERVYQKLDLLISAILDAGFDIVGADELAE</sequence>
<comment type="caution">
    <text evidence="3">The sequence shown here is derived from an EMBL/GenBank/DDBJ whole genome shotgun (WGS) entry which is preliminary data.</text>
</comment>
<dbReference type="CDD" id="cd10917">
    <property type="entry name" value="CE4_NodB_like_6s_7s"/>
    <property type="match status" value="1"/>
</dbReference>
<feature type="domain" description="NodB homology" evidence="2">
    <location>
        <begin position="524"/>
        <end position="651"/>
    </location>
</feature>
<dbReference type="SUPFAM" id="SSF88713">
    <property type="entry name" value="Glycoside hydrolase/deacetylase"/>
    <property type="match status" value="1"/>
</dbReference>
<accession>U2MEL0</accession>
<dbReference type="PATRIC" id="fig|1125725.3.peg.1790"/>
<dbReference type="GO" id="GO:0016810">
    <property type="term" value="F:hydrolase activity, acting on carbon-nitrogen (but not peptide) bonds"/>
    <property type="evidence" value="ECO:0007669"/>
    <property type="project" value="InterPro"/>
</dbReference>
<dbReference type="OrthoDB" id="9806342at2"/>
<evidence type="ECO:0000313" key="3">
    <source>
        <dbReference type="EMBL" id="ERF60252.1"/>
    </source>
</evidence>
<proteinExistence type="predicted"/>
<dbReference type="AlphaFoldDB" id="U2MEL0"/>
<dbReference type="InterPro" id="IPR011330">
    <property type="entry name" value="Glyco_hydro/deAcase_b/a-brl"/>
</dbReference>
<reference evidence="5 6" key="1">
    <citation type="submission" date="2013-08" db="EMBL/GenBank/DDBJ databases">
        <authorList>
            <person name="Durkin A.S."/>
            <person name="Haft D.R."/>
            <person name="McCorrison J."/>
            <person name="Torralba M."/>
            <person name="Gillis M."/>
            <person name="Haft D.H."/>
            <person name="Methe B."/>
            <person name="Sutton G."/>
            <person name="Nelson K.E."/>
        </authorList>
    </citation>
    <scope>NUCLEOTIDE SEQUENCE [LARGE SCALE GENOMIC DNA]</scope>
    <source>
        <strain evidence="4 6">ATCC 35536</strain>
        <strain evidence="3 5">VPI DR56BR1116</strain>
    </source>
</reference>
<evidence type="ECO:0000313" key="4">
    <source>
        <dbReference type="EMBL" id="ERJ97753.1"/>
    </source>
</evidence>
<dbReference type="eggNOG" id="COG0726">
    <property type="taxonomic scope" value="Bacteria"/>
</dbReference>
<evidence type="ECO:0000259" key="2">
    <source>
        <dbReference type="Pfam" id="PF01522"/>
    </source>
</evidence>
<dbReference type="EMBL" id="AVQI01000084">
    <property type="protein sequence ID" value="ERJ97753.1"/>
    <property type="molecule type" value="Genomic_DNA"/>
</dbReference>
<evidence type="ECO:0000313" key="5">
    <source>
        <dbReference type="Proteomes" id="UP000016412"/>
    </source>
</evidence>
<dbReference type="RefSeq" id="WP_021330651.1">
    <property type="nucleotide sequence ID" value="NZ_AUZJ01000043.1"/>
</dbReference>
<keyword evidence="6" id="KW-1185">Reference proteome</keyword>
<dbReference type="Proteomes" id="UP000016412">
    <property type="component" value="Unassembled WGS sequence"/>
</dbReference>
<dbReference type="Gene3D" id="2.130.10.10">
    <property type="entry name" value="YVTN repeat-like/Quinoprotein amine dehydrogenase"/>
    <property type="match status" value="1"/>
</dbReference>
<dbReference type="Pfam" id="PF01522">
    <property type="entry name" value="Polysacc_deac_1"/>
    <property type="match status" value="1"/>
</dbReference>
<dbReference type="InterPro" id="IPR015943">
    <property type="entry name" value="WD40/YVTN_repeat-like_dom_sf"/>
</dbReference>
<protein>
    <submittedName>
        <fullName evidence="3">Polysaccharide deacetylase</fullName>
    </submittedName>
</protein>
<dbReference type="STRING" id="1125725.HMPREF1325_2616"/>
<feature type="signal peptide" evidence="1">
    <location>
        <begin position="1"/>
        <end position="21"/>
    </location>
</feature>